<dbReference type="EMBL" id="JARTLD010000029">
    <property type="protein sequence ID" value="MED5017973.1"/>
    <property type="molecule type" value="Genomic_DNA"/>
</dbReference>
<dbReference type="Proteomes" id="UP001343257">
    <property type="component" value="Unassembled WGS sequence"/>
</dbReference>
<comment type="caution">
    <text evidence="2">The sequence shown here is derived from an EMBL/GenBank/DDBJ whole genome shotgun (WGS) entry which is preliminary data.</text>
</comment>
<name>A0ABU6PV55_9BACL</name>
<evidence type="ECO:0000313" key="3">
    <source>
        <dbReference type="Proteomes" id="UP001343257"/>
    </source>
</evidence>
<feature type="transmembrane region" description="Helical" evidence="1">
    <location>
        <begin position="6"/>
        <end position="23"/>
    </location>
</feature>
<keyword evidence="1" id="KW-1133">Transmembrane helix</keyword>
<keyword evidence="3" id="KW-1185">Reference proteome</keyword>
<dbReference type="RefSeq" id="WP_328278000.1">
    <property type="nucleotide sequence ID" value="NZ_JARTLD010000029.1"/>
</dbReference>
<organism evidence="2 3">
    <name type="scientific">Paenibacillus chibensis</name>
    <dbReference type="NCBI Taxonomy" id="59846"/>
    <lineage>
        <taxon>Bacteria</taxon>
        <taxon>Bacillati</taxon>
        <taxon>Bacillota</taxon>
        <taxon>Bacilli</taxon>
        <taxon>Bacillales</taxon>
        <taxon>Paenibacillaceae</taxon>
        <taxon>Paenibacillus</taxon>
    </lineage>
</organism>
<keyword evidence="1" id="KW-0812">Transmembrane</keyword>
<sequence length="67" mass="7362">MTGLLILAVVVMVAGFVATMMIGESKSNKKADPNYFKFTGKKWARLSGIYIACIILLAVIMIVIWNP</sequence>
<accession>A0ABU6PV55</accession>
<reference evidence="2 3" key="1">
    <citation type="submission" date="2023-03" db="EMBL/GenBank/DDBJ databases">
        <title>Bacillus Genome Sequencing.</title>
        <authorList>
            <person name="Dunlap C."/>
        </authorList>
    </citation>
    <scope>NUCLEOTIDE SEQUENCE [LARGE SCALE GENOMIC DNA]</scope>
    <source>
        <strain evidence="2 3">NRS-52</strain>
    </source>
</reference>
<evidence type="ECO:0000256" key="1">
    <source>
        <dbReference type="SAM" id="Phobius"/>
    </source>
</evidence>
<gene>
    <name evidence="2" type="ORF">P9847_11740</name>
</gene>
<proteinExistence type="predicted"/>
<feature type="transmembrane region" description="Helical" evidence="1">
    <location>
        <begin position="43"/>
        <end position="65"/>
    </location>
</feature>
<evidence type="ECO:0000313" key="2">
    <source>
        <dbReference type="EMBL" id="MED5017973.1"/>
    </source>
</evidence>
<protein>
    <submittedName>
        <fullName evidence="2">Uncharacterized protein</fullName>
    </submittedName>
</protein>
<keyword evidence="1" id="KW-0472">Membrane</keyword>